<feature type="signal peptide" evidence="1">
    <location>
        <begin position="1"/>
        <end position="19"/>
    </location>
</feature>
<dbReference type="Pfam" id="PF11925">
    <property type="entry name" value="DUF3443"/>
    <property type="match status" value="1"/>
</dbReference>
<protein>
    <recommendedName>
        <fullName evidence="6">DUF3443 domain-containing protein</fullName>
    </recommendedName>
</protein>
<dbReference type="Proteomes" id="UP000180280">
    <property type="component" value="Unassembled WGS sequence"/>
</dbReference>
<dbReference type="EMBL" id="MKCT01000050">
    <property type="protein sequence ID" value="OHX18945.1"/>
    <property type="molecule type" value="Genomic_DNA"/>
</dbReference>
<comment type="caution">
    <text evidence="2">The sequence shown here is derived from an EMBL/GenBank/DDBJ whole genome shotgun (WGS) entry which is preliminary data.</text>
</comment>
<evidence type="ECO:0000313" key="5">
    <source>
        <dbReference type="Proteomes" id="UP000180280"/>
    </source>
</evidence>
<evidence type="ECO:0008006" key="6">
    <source>
        <dbReference type="Google" id="ProtNLM"/>
    </source>
</evidence>
<accession>A0A1S1WVU1</accession>
<dbReference type="STRING" id="1903179.BI347_17025"/>
<sequence length="408" mass="41253">MKKILFGLFVLILALAGCGGGGGGGDGASISNGNNGSSTANNVTMTVDNGPSGALGQLNIPYVSVTLCAPGSTSNCQTIDHVLVDTGSSGLRVLSSVLGSSVRNALGSQLVNGRQVVECAQFADGYTWGAVNVADVRMAGEVASSVPIQVISDPVYTTVPSACANTGSNEGNLAGLGANGIIGVGLNKQDCGSSCANTVVSGFYYQCPTALTCQPGTVPLAQQVSNPVASFAADNNGVLLQLPSIPITGQATVQGSLTFGIGTQSNNAIASSAKAYRVSSDGFTITGIYKGQTYPSFIDSGSNILYFTDNSITTCQVAGSTWYCPGSQLNLSATLSSGSSSSTVNFNLIDAQVLNNSSYAAFPSIGAPMTGSLSGDFDWGLPFFYGRSVYIGFAGSSNPLGSGAMYIF</sequence>
<evidence type="ECO:0000313" key="3">
    <source>
        <dbReference type="EMBL" id="OHX18945.1"/>
    </source>
</evidence>
<dbReference type="RefSeq" id="WP_071113977.1">
    <property type="nucleotide sequence ID" value="NZ_MKCS01000002.1"/>
</dbReference>
<dbReference type="OrthoDB" id="5289858at2"/>
<dbReference type="AlphaFoldDB" id="A0A1S1WVU1"/>
<organism evidence="2 4">
    <name type="scientific">Chromobacterium sphagni</name>
    <dbReference type="NCBI Taxonomy" id="1903179"/>
    <lineage>
        <taxon>Bacteria</taxon>
        <taxon>Pseudomonadati</taxon>
        <taxon>Pseudomonadota</taxon>
        <taxon>Betaproteobacteria</taxon>
        <taxon>Neisseriales</taxon>
        <taxon>Chromobacteriaceae</taxon>
        <taxon>Chromobacterium</taxon>
    </lineage>
</organism>
<reference evidence="4 5" key="1">
    <citation type="submission" date="2016-09" db="EMBL/GenBank/DDBJ databases">
        <title>Chromobacterium muskegensis sp. nov., an insecticidal bacterium isolated from Sphagnum bogs.</title>
        <authorList>
            <person name="Sparks M.E."/>
            <person name="Blackburn M.B."/>
            <person name="Gundersen-Rindal D.E."/>
            <person name="Mitchell A."/>
            <person name="Farrar R."/>
            <person name="Kuhar D."/>
        </authorList>
    </citation>
    <scope>NUCLEOTIDE SEQUENCE [LARGE SCALE GENOMIC DNA]</scope>
    <source>
        <strain evidence="3 5">14B-1</strain>
        <strain evidence="2 4">37-2</strain>
    </source>
</reference>
<evidence type="ECO:0000256" key="1">
    <source>
        <dbReference type="SAM" id="SignalP"/>
    </source>
</evidence>
<keyword evidence="1" id="KW-0732">Signal</keyword>
<dbReference type="PROSITE" id="PS51257">
    <property type="entry name" value="PROKAR_LIPOPROTEIN"/>
    <property type="match status" value="1"/>
</dbReference>
<proteinExistence type="predicted"/>
<dbReference type="InterPro" id="IPR021847">
    <property type="entry name" value="DUF3443"/>
</dbReference>
<keyword evidence="5" id="KW-1185">Reference proteome</keyword>
<gene>
    <name evidence="3" type="ORF">BI344_09975</name>
    <name evidence="2" type="ORF">BI347_17025</name>
</gene>
<feature type="chain" id="PRO_5010167629" description="DUF3443 domain-containing protein" evidence="1">
    <location>
        <begin position="20"/>
        <end position="408"/>
    </location>
</feature>
<evidence type="ECO:0000313" key="2">
    <source>
        <dbReference type="EMBL" id="OHX11378.1"/>
    </source>
</evidence>
<name>A0A1S1WVU1_9NEIS</name>
<dbReference type="EMBL" id="MKCS01000002">
    <property type="protein sequence ID" value="OHX11378.1"/>
    <property type="molecule type" value="Genomic_DNA"/>
</dbReference>
<evidence type="ECO:0000313" key="4">
    <source>
        <dbReference type="Proteomes" id="UP000180088"/>
    </source>
</evidence>
<dbReference type="Proteomes" id="UP000180088">
    <property type="component" value="Unassembled WGS sequence"/>
</dbReference>